<evidence type="ECO:0000259" key="2">
    <source>
        <dbReference type="SMART" id="SM00776"/>
    </source>
</evidence>
<dbReference type="STRING" id="1497955.HMPREF1872_00707"/>
<accession>A0A133YDV8</accession>
<organism evidence="3 4">
    <name type="scientific">Amygdalobacter nucleatus</name>
    <dbReference type="NCBI Taxonomy" id="3029274"/>
    <lineage>
        <taxon>Bacteria</taxon>
        <taxon>Bacillati</taxon>
        <taxon>Bacillota</taxon>
        <taxon>Clostridia</taxon>
        <taxon>Eubacteriales</taxon>
        <taxon>Oscillospiraceae</taxon>
        <taxon>Amygdalobacter</taxon>
    </lineage>
</organism>
<dbReference type="InterPro" id="IPR038637">
    <property type="entry name" value="NPCBM_sf"/>
</dbReference>
<comment type="caution">
    <text evidence="3">The sequence shown here is derived from an EMBL/GenBank/DDBJ whole genome shotgun (WGS) entry which is preliminary data.</text>
</comment>
<sequence length="228" mass="25145">MIRRGVVAAVVAVALAINSFSFVSADYAQKESLTEQREVIIGQKENYETVYLSDLDWVKATHGDADKNKSVQKDKPFTPGNNGKSTLISLLMPDGKVHDFSKGIGTVADYLSTISYGIANKGFSKFSSYVGIDQSANSKRSDHAFVEKVEIEIDGNIVYSSLEKHAQGLRIDTQADFITVNVPENAKTLTLKSYAGEHTWGDEVVFADAKLERKTYNLEEITPELLNK</sequence>
<dbReference type="SMART" id="SM00776">
    <property type="entry name" value="NPCBM"/>
    <property type="match status" value="1"/>
</dbReference>
<dbReference type="EMBL" id="LSCV01000016">
    <property type="protein sequence ID" value="KXB41390.1"/>
    <property type="molecule type" value="Genomic_DNA"/>
</dbReference>
<evidence type="ECO:0000256" key="1">
    <source>
        <dbReference type="SAM" id="SignalP"/>
    </source>
</evidence>
<dbReference type="InterPro" id="IPR008979">
    <property type="entry name" value="Galactose-bd-like_sf"/>
</dbReference>
<keyword evidence="1" id="KW-0732">Signal</keyword>
<proteinExistence type="predicted"/>
<feature type="signal peptide" evidence="1">
    <location>
        <begin position="1"/>
        <end position="25"/>
    </location>
</feature>
<feature type="chain" id="PRO_5007460109" evidence="1">
    <location>
        <begin position="26"/>
        <end position="228"/>
    </location>
</feature>
<gene>
    <name evidence="3" type="ORF">HMPREF1872_00707</name>
</gene>
<dbReference type="AlphaFoldDB" id="A0A133YDV8"/>
<evidence type="ECO:0000313" key="3">
    <source>
        <dbReference type="EMBL" id="KXB41390.1"/>
    </source>
</evidence>
<protein>
    <submittedName>
        <fullName evidence="3">NPCBM/NEW2 domain protein</fullName>
    </submittedName>
</protein>
<dbReference type="Pfam" id="PF08305">
    <property type="entry name" value="NPCBM"/>
    <property type="match status" value="1"/>
</dbReference>
<dbReference type="Proteomes" id="UP000070080">
    <property type="component" value="Unassembled WGS sequence"/>
</dbReference>
<feature type="domain" description="Glycosyl hydrolase family 98 putative carbohydrate-binding module" evidence="2">
    <location>
        <begin position="46"/>
        <end position="213"/>
    </location>
</feature>
<dbReference type="OrthoDB" id="2479530at2"/>
<dbReference type="RefSeq" id="WP_066713933.1">
    <property type="nucleotide sequence ID" value="NZ_JARFNM010000001.1"/>
</dbReference>
<name>A0A133YDV8_9FIRM</name>
<keyword evidence="4" id="KW-1185">Reference proteome</keyword>
<dbReference type="SUPFAM" id="SSF49785">
    <property type="entry name" value="Galactose-binding domain-like"/>
    <property type="match status" value="1"/>
</dbReference>
<evidence type="ECO:0000313" key="4">
    <source>
        <dbReference type="Proteomes" id="UP000070080"/>
    </source>
</evidence>
<reference evidence="4" key="1">
    <citation type="submission" date="2016-01" db="EMBL/GenBank/DDBJ databases">
        <authorList>
            <person name="Mitreva M."/>
            <person name="Pepin K.H."/>
            <person name="Mihindukulasuriya K.A."/>
            <person name="Fulton R."/>
            <person name="Fronick C."/>
            <person name="O'Laughlin M."/>
            <person name="Miner T."/>
            <person name="Herter B."/>
            <person name="Rosa B.A."/>
            <person name="Cordes M."/>
            <person name="Tomlinson C."/>
            <person name="Wollam A."/>
            <person name="Palsikar V.B."/>
            <person name="Mardis E.R."/>
            <person name="Wilson R.K."/>
        </authorList>
    </citation>
    <scope>NUCLEOTIDE SEQUENCE [LARGE SCALE GENOMIC DNA]</scope>
    <source>
        <strain evidence="4">KA00274</strain>
    </source>
</reference>
<dbReference type="InterPro" id="IPR013222">
    <property type="entry name" value="Glyco_hyd_98_carb-bd"/>
</dbReference>
<dbReference type="Gene3D" id="2.60.120.1060">
    <property type="entry name" value="NPCBM/NEW2 domain"/>
    <property type="match status" value="1"/>
</dbReference>